<gene>
    <name evidence="2" type="ORF">LOTGIDRAFT_176590</name>
</gene>
<feature type="non-terminal residue" evidence="2">
    <location>
        <position position="207"/>
    </location>
</feature>
<dbReference type="InterPro" id="IPR002181">
    <property type="entry name" value="Fibrinogen_a/b/g_C_dom"/>
</dbReference>
<dbReference type="PANTHER" id="PTHR19143">
    <property type="entry name" value="FIBRINOGEN/TENASCIN/ANGIOPOEITIN"/>
    <property type="match status" value="1"/>
</dbReference>
<dbReference type="RefSeq" id="XP_009052740.1">
    <property type="nucleotide sequence ID" value="XM_009054492.1"/>
</dbReference>
<dbReference type="AlphaFoldDB" id="V4AI28"/>
<proteinExistence type="predicted"/>
<dbReference type="PROSITE" id="PS51406">
    <property type="entry name" value="FIBRINOGEN_C_2"/>
    <property type="match status" value="1"/>
</dbReference>
<keyword evidence="3" id="KW-1185">Reference proteome</keyword>
<dbReference type="STRING" id="225164.V4AI28"/>
<dbReference type="GeneID" id="20243860"/>
<dbReference type="EMBL" id="KB201458">
    <property type="protein sequence ID" value="ESO96572.1"/>
    <property type="molecule type" value="Genomic_DNA"/>
</dbReference>
<dbReference type="KEGG" id="lgi:LOTGIDRAFT_176590"/>
<accession>V4AI28</accession>
<dbReference type="OrthoDB" id="6514358at2759"/>
<protein>
    <recommendedName>
        <fullName evidence="1">Fibrinogen C-terminal domain-containing protein</fullName>
    </recommendedName>
</protein>
<dbReference type="Gene3D" id="3.90.215.10">
    <property type="entry name" value="Gamma Fibrinogen, chain A, domain 1"/>
    <property type="match status" value="1"/>
</dbReference>
<dbReference type="HOGENOM" id="CLU_038628_6_0_1"/>
<evidence type="ECO:0000313" key="2">
    <source>
        <dbReference type="EMBL" id="ESO96572.1"/>
    </source>
</evidence>
<evidence type="ECO:0000259" key="1">
    <source>
        <dbReference type="PROSITE" id="PS51406"/>
    </source>
</evidence>
<dbReference type="Pfam" id="PF00147">
    <property type="entry name" value="Fibrinogen_C"/>
    <property type="match status" value="1"/>
</dbReference>
<dbReference type="SMART" id="SM00186">
    <property type="entry name" value="FBG"/>
    <property type="match status" value="1"/>
</dbReference>
<dbReference type="InterPro" id="IPR050373">
    <property type="entry name" value="Fibrinogen_C-term_domain"/>
</dbReference>
<dbReference type="GO" id="GO:0005615">
    <property type="term" value="C:extracellular space"/>
    <property type="evidence" value="ECO:0007669"/>
    <property type="project" value="TreeGrafter"/>
</dbReference>
<sequence>MQLIADCSDGFNEGVTKTGLYLIKPKAASHPFEVKCVMNMTGQTVIQWHHNSSFRFNKTWAEFRTGFGNRDGDHWIGNEKLFWLTQSRNFSLMITIKPRGGGIRNFNVSKFIVLSENSSFAIRVYDAPGSQSCLSQYNGTQFTTFDRVNSANCAAINGSGWWYNSTCSDCNLNGRLYRENATIIGPAIWNPENDKILQTEMTLVETT</sequence>
<dbReference type="Proteomes" id="UP000030746">
    <property type="component" value="Unassembled WGS sequence"/>
</dbReference>
<dbReference type="InterPro" id="IPR036056">
    <property type="entry name" value="Fibrinogen-like_C"/>
</dbReference>
<name>V4AI28_LOTGI</name>
<reference evidence="2 3" key="1">
    <citation type="journal article" date="2013" name="Nature">
        <title>Insights into bilaterian evolution from three spiralian genomes.</title>
        <authorList>
            <person name="Simakov O."/>
            <person name="Marletaz F."/>
            <person name="Cho S.J."/>
            <person name="Edsinger-Gonzales E."/>
            <person name="Havlak P."/>
            <person name="Hellsten U."/>
            <person name="Kuo D.H."/>
            <person name="Larsson T."/>
            <person name="Lv J."/>
            <person name="Arendt D."/>
            <person name="Savage R."/>
            <person name="Osoegawa K."/>
            <person name="de Jong P."/>
            <person name="Grimwood J."/>
            <person name="Chapman J.A."/>
            <person name="Shapiro H."/>
            <person name="Aerts A."/>
            <person name="Otillar R.P."/>
            <person name="Terry A.Y."/>
            <person name="Boore J.L."/>
            <person name="Grigoriev I.V."/>
            <person name="Lindberg D.R."/>
            <person name="Seaver E.C."/>
            <person name="Weisblat D.A."/>
            <person name="Putnam N.H."/>
            <person name="Rokhsar D.S."/>
        </authorList>
    </citation>
    <scope>NUCLEOTIDE SEQUENCE [LARGE SCALE GENOMIC DNA]</scope>
</reference>
<organism evidence="2 3">
    <name type="scientific">Lottia gigantea</name>
    <name type="common">Giant owl limpet</name>
    <dbReference type="NCBI Taxonomy" id="225164"/>
    <lineage>
        <taxon>Eukaryota</taxon>
        <taxon>Metazoa</taxon>
        <taxon>Spiralia</taxon>
        <taxon>Lophotrochozoa</taxon>
        <taxon>Mollusca</taxon>
        <taxon>Gastropoda</taxon>
        <taxon>Patellogastropoda</taxon>
        <taxon>Lottioidea</taxon>
        <taxon>Lottiidae</taxon>
        <taxon>Lottia</taxon>
    </lineage>
</organism>
<evidence type="ECO:0000313" key="3">
    <source>
        <dbReference type="Proteomes" id="UP000030746"/>
    </source>
</evidence>
<dbReference type="InterPro" id="IPR014716">
    <property type="entry name" value="Fibrinogen_a/b/g_C_1"/>
</dbReference>
<dbReference type="CTD" id="20243860"/>
<dbReference type="SUPFAM" id="SSF56496">
    <property type="entry name" value="Fibrinogen C-terminal domain-like"/>
    <property type="match status" value="1"/>
</dbReference>
<feature type="domain" description="Fibrinogen C-terminal" evidence="1">
    <location>
        <begin position="1"/>
        <end position="207"/>
    </location>
</feature>